<dbReference type="Proteomes" id="UP001372834">
    <property type="component" value="Unassembled WGS sequence"/>
</dbReference>
<dbReference type="AlphaFoldDB" id="A0AAN8NZ00"/>
<evidence type="ECO:0000313" key="2">
    <source>
        <dbReference type="EMBL" id="KAK6628744.1"/>
    </source>
</evidence>
<name>A0AAN8NZ00_POLSC</name>
<evidence type="ECO:0000256" key="1">
    <source>
        <dbReference type="SAM" id="MobiDB-lite"/>
    </source>
</evidence>
<protein>
    <submittedName>
        <fullName evidence="2">Uncharacterized protein</fullName>
    </submittedName>
</protein>
<organism evidence="2 3">
    <name type="scientific">Polyplax serrata</name>
    <name type="common">Common mouse louse</name>
    <dbReference type="NCBI Taxonomy" id="468196"/>
    <lineage>
        <taxon>Eukaryota</taxon>
        <taxon>Metazoa</taxon>
        <taxon>Ecdysozoa</taxon>
        <taxon>Arthropoda</taxon>
        <taxon>Hexapoda</taxon>
        <taxon>Insecta</taxon>
        <taxon>Pterygota</taxon>
        <taxon>Neoptera</taxon>
        <taxon>Paraneoptera</taxon>
        <taxon>Psocodea</taxon>
        <taxon>Troctomorpha</taxon>
        <taxon>Phthiraptera</taxon>
        <taxon>Anoplura</taxon>
        <taxon>Polyplacidae</taxon>
        <taxon>Polyplax</taxon>
    </lineage>
</organism>
<reference evidence="2 3" key="1">
    <citation type="submission" date="2023-10" db="EMBL/GenBank/DDBJ databases">
        <title>Genomes of two closely related lineages of the louse Polyplax serrata with different host specificities.</title>
        <authorList>
            <person name="Martinu J."/>
            <person name="Tarabai H."/>
            <person name="Stefka J."/>
            <person name="Hypsa V."/>
        </authorList>
    </citation>
    <scope>NUCLEOTIDE SEQUENCE [LARGE SCALE GENOMIC DNA]</scope>
    <source>
        <strain evidence="2">HR10_N</strain>
    </source>
</reference>
<evidence type="ECO:0000313" key="3">
    <source>
        <dbReference type="Proteomes" id="UP001372834"/>
    </source>
</evidence>
<gene>
    <name evidence="2" type="ORF">RUM43_002560</name>
</gene>
<feature type="region of interest" description="Disordered" evidence="1">
    <location>
        <begin position="102"/>
        <end position="122"/>
    </location>
</feature>
<dbReference type="PROSITE" id="PS51257">
    <property type="entry name" value="PROKAR_LIPOPROTEIN"/>
    <property type="match status" value="1"/>
</dbReference>
<accession>A0AAN8NZ00</accession>
<sequence length="238" mass="25958">MKARHNTNVRHDGTPAGYPNLSMACPWRGPGCLRGEVAKMENSITRINNDWLEKARLDLGGKKCEIRPEVDIKTEQPKDLTNNSRSSSIFPAAQIKMRLLSPSTSPATSPTMSNSSSPTPPALNYNHKITGIPCVAAASRYTAPVHIDVGGTIYTSSLETLTKAEIPIVYWVQNVGGELGLVRGSPGGRHERAHLAIRTKPYPRGPVLLLLLLFFPEPIVFVSSSDRGKPCPRGRHAF</sequence>
<proteinExistence type="predicted"/>
<feature type="compositionally biased region" description="Low complexity" evidence="1">
    <location>
        <begin position="102"/>
        <end position="117"/>
    </location>
</feature>
<dbReference type="EMBL" id="JAWJWE010000036">
    <property type="protein sequence ID" value="KAK6628744.1"/>
    <property type="molecule type" value="Genomic_DNA"/>
</dbReference>
<comment type="caution">
    <text evidence="2">The sequence shown here is derived from an EMBL/GenBank/DDBJ whole genome shotgun (WGS) entry which is preliminary data.</text>
</comment>